<dbReference type="PANTHER" id="PTHR45947">
    <property type="entry name" value="SULFOQUINOVOSYL TRANSFERASE SQD2"/>
    <property type="match status" value="1"/>
</dbReference>
<dbReference type="AlphaFoldDB" id="A0A3D8JUM9"/>
<evidence type="ECO:0000313" key="3">
    <source>
        <dbReference type="EMBL" id="RDU96304.1"/>
    </source>
</evidence>
<organism evidence="3 4">
    <name type="scientific">Trinickia dinghuensis</name>
    <dbReference type="NCBI Taxonomy" id="2291023"/>
    <lineage>
        <taxon>Bacteria</taxon>
        <taxon>Pseudomonadati</taxon>
        <taxon>Pseudomonadota</taxon>
        <taxon>Betaproteobacteria</taxon>
        <taxon>Burkholderiales</taxon>
        <taxon>Burkholderiaceae</taxon>
        <taxon>Trinickia</taxon>
    </lineage>
</organism>
<protein>
    <submittedName>
        <fullName evidence="3">Glycosyltransferase family 1 protein</fullName>
    </submittedName>
</protein>
<dbReference type="Pfam" id="PF13439">
    <property type="entry name" value="Glyco_transf_4"/>
    <property type="match status" value="1"/>
</dbReference>
<dbReference type="InterPro" id="IPR050194">
    <property type="entry name" value="Glycosyltransferase_grp1"/>
</dbReference>
<dbReference type="EMBL" id="QRGA01000015">
    <property type="protein sequence ID" value="RDU96304.1"/>
    <property type="molecule type" value="Genomic_DNA"/>
</dbReference>
<dbReference type="RefSeq" id="WP_115536231.1">
    <property type="nucleotide sequence ID" value="NZ_QRGA01000015.1"/>
</dbReference>
<dbReference type="OrthoDB" id="9062832at2"/>
<evidence type="ECO:0000313" key="4">
    <source>
        <dbReference type="Proteomes" id="UP000256838"/>
    </source>
</evidence>
<accession>A0A3D8JUM9</accession>
<proteinExistence type="predicted"/>
<name>A0A3D8JUM9_9BURK</name>
<sequence>MKVLKLTPFFHHPDVESWPLDYDSVGGMQVQTWRQAVCLAEAGIQQHVMTIGFPGLPKLRELHPLLCVERMMVPMPRIRSEFTGLVGLTQSWAAATLGALLYRARKQNFDIVHVHLDGQIPALLVAWLAPRLLRRPLIVTVHCSRLAVYTPSSWLDVRQHRLARWLEKRAVTTAFAIMALTQRTATVLAKDARLVEIIPDMVDTTQFAPPPLDAVAAFRARHGLTRRTVGFVGRIAKEKGWHHLIPLAVALREEACELLIVGDGTQRDRLRHAVEKAGLQDWVTMTGFIPHHDVPAAMASCHLIVMPSMYEEFGGASIEALATGVPVVAFAVGGLQEILRGVTPELLIPPEDTRALISRVKEVLAGHHAERARPARLRAYVEDRYTPSAMCARTLNLYRLALVNSMKAANR</sequence>
<dbReference type="Proteomes" id="UP000256838">
    <property type="component" value="Unassembled WGS sequence"/>
</dbReference>
<dbReference type="GO" id="GO:0016758">
    <property type="term" value="F:hexosyltransferase activity"/>
    <property type="evidence" value="ECO:0007669"/>
    <property type="project" value="TreeGrafter"/>
</dbReference>
<gene>
    <name evidence="3" type="ORF">DWV00_24715</name>
</gene>
<feature type="domain" description="Glycosyl transferase family 1" evidence="1">
    <location>
        <begin position="224"/>
        <end position="367"/>
    </location>
</feature>
<reference evidence="3 4" key="1">
    <citation type="submission" date="2018-08" db="EMBL/GenBank/DDBJ databases">
        <title>Paraburkholderia sp. DHOM06 isolated from forest soil.</title>
        <authorList>
            <person name="Gao Z.-H."/>
            <person name="Qiu L.-H."/>
        </authorList>
    </citation>
    <scope>NUCLEOTIDE SEQUENCE [LARGE SCALE GENOMIC DNA]</scope>
    <source>
        <strain evidence="3 4">DHOM06</strain>
    </source>
</reference>
<dbReference type="InterPro" id="IPR028098">
    <property type="entry name" value="Glyco_trans_4-like_N"/>
</dbReference>
<evidence type="ECO:0000259" key="2">
    <source>
        <dbReference type="Pfam" id="PF13439"/>
    </source>
</evidence>
<keyword evidence="3" id="KW-0808">Transferase</keyword>
<keyword evidence="4" id="KW-1185">Reference proteome</keyword>
<dbReference type="SUPFAM" id="SSF53756">
    <property type="entry name" value="UDP-Glycosyltransferase/glycogen phosphorylase"/>
    <property type="match status" value="1"/>
</dbReference>
<dbReference type="Gene3D" id="3.40.50.2000">
    <property type="entry name" value="Glycogen Phosphorylase B"/>
    <property type="match status" value="2"/>
</dbReference>
<evidence type="ECO:0000259" key="1">
    <source>
        <dbReference type="Pfam" id="PF00534"/>
    </source>
</evidence>
<dbReference type="PANTHER" id="PTHR45947:SF3">
    <property type="entry name" value="SULFOQUINOVOSYL TRANSFERASE SQD2"/>
    <property type="match status" value="1"/>
</dbReference>
<dbReference type="Pfam" id="PF00534">
    <property type="entry name" value="Glycos_transf_1"/>
    <property type="match status" value="1"/>
</dbReference>
<comment type="caution">
    <text evidence="3">The sequence shown here is derived from an EMBL/GenBank/DDBJ whole genome shotgun (WGS) entry which is preliminary data.</text>
</comment>
<dbReference type="InterPro" id="IPR001296">
    <property type="entry name" value="Glyco_trans_1"/>
</dbReference>
<feature type="domain" description="Glycosyltransferase subfamily 4-like N-terminal" evidence="2">
    <location>
        <begin position="25"/>
        <end position="205"/>
    </location>
</feature>